<evidence type="ECO:0000313" key="1">
    <source>
        <dbReference type="EMBL" id="GED07665.1"/>
    </source>
</evidence>
<accession>A0A4Y4DVN4</accession>
<evidence type="ECO:0000313" key="2">
    <source>
        <dbReference type="Proteomes" id="UP000316612"/>
    </source>
</evidence>
<reference evidence="1 2" key="1">
    <citation type="submission" date="2019-06" db="EMBL/GenBank/DDBJ databases">
        <title>Whole genome shotgun sequence of Glutamicibacter uratoxydans NBRC 15515.</title>
        <authorList>
            <person name="Hosoyama A."/>
            <person name="Uohara A."/>
            <person name="Ohji S."/>
            <person name="Ichikawa N."/>
        </authorList>
    </citation>
    <scope>NUCLEOTIDE SEQUENCE [LARGE SCALE GENOMIC DNA]</scope>
    <source>
        <strain evidence="1 2">NBRC 15515</strain>
    </source>
</reference>
<dbReference type="Proteomes" id="UP000316612">
    <property type="component" value="Unassembled WGS sequence"/>
</dbReference>
<gene>
    <name evidence="1" type="ORF">AUR04nite_31970</name>
</gene>
<name>A0A4Y4DVN4_GLUUR</name>
<organism evidence="1 2">
    <name type="scientific">Glutamicibacter uratoxydans</name>
    <name type="common">Arthrobacter uratoxydans</name>
    <dbReference type="NCBI Taxonomy" id="43667"/>
    <lineage>
        <taxon>Bacteria</taxon>
        <taxon>Bacillati</taxon>
        <taxon>Actinomycetota</taxon>
        <taxon>Actinomycetes</taxon>
        <taxon>Micrococcales</taxon>
        <taxon>Micrococcaceae</taxon>
        <taxon>Glutamicibacter</taxon>
    </lineage>
</organism>
<keyword evidence="2" id="KW-1185">Reference proteome</keyword>
<comment type="caution">
    <text evidence="1">The sequence shown here is derived from an EMBL/GenBank/DDBJ whole genome shotgun (WGS) entry which is preliminary data.</text>
</comment>
<sequence length="97" mass="9935">MLMVLGLALTACSTANPDDLRKSDPEGHTACMHYGGSLTAPGDMGKTNLKKAAQSGSKASTKAIRAAVATGADGQPEISDSQAFAKACESQGFDFKK</sequence>
<proteinExistence type="predicted"/>
<protein>
    <submittedName>
        <fullName evidence="1">Uncharacterized protein</fullName>
    </submittedName>
</protein>
<dbReference type="EMBL" id="BJNY01000024">
    <property type="protein sequence ID" value="GED07665.1"/>
    <property type="molecule type" value="Genomic_DNA"/>
</dbReference>
<dbReference type="AlphaFoldDB" id="A0A4Y4DVN4"/>